<evidence type="ECO:0000259" key="8">
    <source>
        <dbReference type="PROSITE" id="PS50109"/>
    </source>
</evidence>
<organism evidence="9 10">
    <name type="scientific">Paenibacillus athensensis</name>
    <dbReference type="NCBI Taxonomy" id="1967502"/>
    <lineage>
        <taxon>Bacteria</taxon>
        <taxon>Bacillati</taxon>
        <taxon>Bacillota</taxon>
        <taxon>Bacilli</taxon>
        <taxon>Bacillales</taxon>
        <taxon>Paenibacillaceae</taxon>
        <taxon>Paenibacillus</taxon>
    </lineage>
</organism>
<feature type="domain" description="Histidine kinase" evidence="8">
    <location>
        <begin position="125"/>
        <end position="217"/>
    </location>
</feature>
<dbReference type="GO" id="GO:0005524">
    <property type="term" value="F:ATP binding"/>
    <property type="evidence" value="ECO:0007669"/>
    <property type="project" value="UniProtKB-KW"/>
</dbReference>
<dbReference type="InterPro" id="IPR036890">
    <property type="entry name" value="HATPase_C_sf"/>
</dbReference>
<dbReference type="Pfam" id="PF02518">
    <property type="entry name" value="HATPase_c"/>
    <property type="match status" value="1"/>
</dbReference>
<keyword evidence="5" id="KW-0418">Kinase</keyword>
<dbReference type="Pfam" id="PF07730">
    <property type="entry name" value="HisKA_3"/>
    <property type="match status" value="1"/>
</dbReference>
<evidence type="ECO:0000256" key="2">
    <source>
        <dbReference type="ARBA" id="ARBA00012438"/>
    </source>
</evidence>
<comment type="catalytic activity">
    <reaction evidence="1">
        <text>ATP + protein L-histidine = ADP + protein N-phospho-L-histidine.</text>
        <dbReference type="EC" id="2.7.13.3"/>
    </reaction>
</comment>
<dbReference type="InterPro" id="IPR003594">
    <property type="entry name" value="HATPase_dom"/>
</dbReference>
<evidence type="ECO:0000256" key="5">
    <source>
        <dbReference type="ARBA" id="ARBA00022777"/>
    </source>
</evidence>
<protein>
    <recommendedName>
        <fullName evidence="2">histidine kinase</fullName>
        <ecNumber evidence="2">2.7.13.3</ecNumber>
    </recommendedName>
</protein>
<dbReference type="PROSITE" id="PS50109">
    <property type="entry name" value="HIS_KIN"/>
    <property type="match status" value="1"/>
</dbReference>
<keyword evidence="6" id="KW-0067">ATP-binding</keyword>
<comment type="caution">
    <text evidence="9">The sequence shown here is derived from an EMBL/GenBank/DDBJ whole genome shotgun (WGS) entry which is preliminary data.</text>
</comment>
<sequence length="217" mass="24768">MFWFRKTMFDLQEKERMRIAADMHDTTMQDIFFIQRKLRAFQAHAPANTNTEPIDDIIQHLDAVNVTLRQNCFELHPPTLDTAGLLSTIANYLDMQSKLCSFALFFMTDDDRRIEGKGLETKRHLFRVVQELLHNGKKHAQATKVTVSCTSSETHFYLEYQDNGIGFDSLSLLSSAKRASGIGIEQMRGRILHIHGDFQLQSALGQGVQVQITIPLI</sequence>
<dbReference type="CDD" id="cd16917">
    <property type="entry name" value="HATPase_UhpB-NarQ-NarX-like"/>
    <property type="match status" value="1"/>
</dbReference>
<dbReference type="PANTHER" id="PTHR24421">
    <property type="entry name" value="NITRATE/NITRITE SENSOR PROTEIN NARX-RELATED"/>
    <property type="match status" value="1"/>
</dbReference>
<reference evidence="9 10" key="1">
    <citation type="submission" date="2017-03" db="EMBL/GenBank/DDBJ databases">
        <title>Isolation of Levoglucosan Utilizing Bacteria.</title>
        <authorList>
            <person name="Arya A.S."/>
        </authorList>
    </citation>
    <scope>NUCLEOTIDE SEQUENCE [LARGE SCALE GENOMIC DNA]</scope>
    <source>
        <strain evidence="9 10">MEC069</strain>
    </source>
</reference>
<dbReference type="Gene3D" id="3.30.565.10">
    <property type="entry name" value="Histidine kinase-like ATPase, C-terminal domain"/>
    <property type="match status" value="1"/>
</dbReference>
<evidence type="ECO:0000313" key="10">
    <source>
        <dbReference type="Proteomes" id="UP000298246"/>
    </source>
</evidence>
<accession>A0A4Y8PPK9</accession>
<keyword evidence="7" id="KW-0902">Two-component regulatory system</keyword>
<dbReference type="EC" id="2.7.13.3" evidence="2"/>
<evidence type="ECO:0000313" key="9">
    <source>
        <dbReference type="EMBL" id="TFE82765.1"/>
    </source>
</evidence>
<gene>
    <name evidence="9" type="ORF">B5M42_24515</name>
</gene>
<dbReference type="GO" id="GO:0000155">
    <property type="term" value="F:phosphorelay sensor kinase activity"/>
    <property type="evidence" value="ECO:0007669"/>
    <property type="project" value="InterPro"/>
</dbReference>
<dbReference type="EMBL" id="MYFO01000069">
    <property type="protein sequence ID" value="TFE82765.1"/>
    <property type="molecule type" value="Genomic_DNA"/>
</dbReference>
<dbReference type="InterPro" id="IPR005467">
    <property type="entry name" value="His_kinase_dom"/>
</dbReference>
<evidence type="ECO:0000256" key="1">
    <source>
        <dbReference type="ARBA" id="ARBA00000085"/>
    </source>
</evidence>
<dbReference type="InterPro" id="IPR050482">
    <property type="entry name" value="Sensor_HK_TwoCompSys"/>
</dbReference>
<proteinExistence type="predicted"/>
<dbReference type="Gene3D" id="1.20.5.1930">
    <property type="match status" value="1"/>
</dbReference>
<dbReference type="AlphaFoldDB" id="A0A4Y8PPK9"/>
<evidence type="ECO:0000256" key="4">
    <source>
        <dbReference type="ARBA" id="ARBA00022741"/>
    </source>
</evidence>
<evidence type="ECO:0000256" key="7">
    <source>
        <dbReference type="ARBA" id="ARBA00023012"/>
    </source>
</evidence>
<dbReference type="SUPFAM" id="SSF55874">
    <property type="entry name" value="ATPase domain of HSP90 chaperone/DNA topoisomerase II/histidine kinase"/>
    <property type="match status" value="1"/>
</dbReference>
<keyword evidence="4" id="KW-0547">Nucleotide-binding</keyword>
<evidence type="ECO:0000256" key="3">
    <source>
        <dbReference type="ARBA" id="ARBA00022679"/>
    </source>
</evidence>
<dbReference type="InterPro" id="IPR011712">
    <property type="entry name" value="Sig_transdc_His_kin_sub3_dim/P"/>
</dbReference>
<dbReference type="GO" id="GO:0016020">
    <property type="term" value="C:membrane"/>
    <property type="evidence" value="ECO:0007669"/>
    <property type="project" value="InterPro"/>
</dbReference>
<dbReference type="PANTHER" id="PTHR24421:SF60">
    <property type="entry name" value="SENSOR HISTIDINE KINASE COMP"/>
    <property type="match status" value="1"/>
</dbReference>
<dbReference type="GO" id="GO:0046983">
    <property type="term" value="F:protein dimerization activity"/>
    <property type="evidence" value="ECO:0007669"/>
    <property type="project" value="InterPro"/>
</dbReference>
<keyword evidence="3" id="KW-0808">Transferase</keyword>
<evidence type="ECO:0000256" key="6">
    <source>
        <dbReference type="ARBA" id="ARBA00022840"/>
    </source>
</evidence>
<keyword evidence="10" id="KW-1185">Reference proteome</keyword>
<name>A0A4Y8PPK9_9BACL</name>
<dbReference type="Proteomes" id="UP000298246">
    <property type="component" value="Unassembled WGS sequence"/>
</dbReference>